<dbReference type="Gene3D" id="3.30.420.40">
    <property type="match status" value="2"/>
</dbReference>
<dbReference type="InterPro" id="IPR000600">
    <property type="entry name" value="ROK"/>
</dbReference>
<organism evidence="7 8">
    <name type="scientific">Litorimonas taeanensis</name>
    <dbReference type="NCBI Taxonomy" id="568099"/>
    <lineage>
        <taxon>Bacteria</taxon>
        <taxon>Pseudomonadati</taxon>
        <taxon>Pseudomonadota</taxon>
        <taxon>Alphaproteobacteria</taxon>
        <taxon>Maricaulales</taxon>
        <taxon>Robiginitomaculaceae</taxon>
    </lineage>
</organism>
<keyword evidence="7" id="KW-0418">Kinase</keyword>
<dbReference type="PANTHER" id="PTHR42742:SF3">
    <property type="entry name" value="FRUCTOKINASE"/>
    <property type="match status" value="1"/>
</dbReference>
<proteinExistence type="predicted"/>
<dbReference type="AlphaFoldDB" id="A0A420WM00"/>
<evidence type="ECO:0000256" key="6">
    <source>
        <dbReference type="ARBA" id="ARBA00048451"/>
    </source>
</evidence>
<dbReference type="Proteomes" id="UP000282211">
    <property type="component" value="Unassembled WGS sequence"/>
</dbReference>
<sequence>MTMNDGLETAPIFAAIDAGGTTFKCALIQMGNEKNHREVLAGVRIPTTSPNETLSRCVAFFQEQAVKGIQARAMGIASFGPIDVDIQSPNYGMILEGPKLGWSATNLKTYFEAALSVPVSIDTDVNGALLAEMEWGAAKGAKSAAYITIGTGIGAGLFANGYLIGKPSHPEFGHIRLKRHDADMDFKGVCSIHGDCLEGLASATALTRRYGDPKSLSPAHIGWDIEAFYLAQACNILSLTLRPNKIILGGGLMLAPHLLDKVREQYANLINNYLGQSEAAINSLIASPALGDDAGLFGGVVLAQQLDI</sequence>
<dbReference type="SUPFAM" id="SSF53067">
    <property type="entry name" value="Actin-like ATPase domain"/>
    <property type="match status" value="1"/>
</dbReference>
<keyword evidence="2" id="KW-0479">Metal-binding</keyword>
<dbReference type="FunCoup" id="A0A420WM00">
    <property type="interactions" value="246"/>
</dbReference>
<dbReference type="GO" id="GO:0008865">
    <property type="term" value="F:fructokinase activity"/>
    <property type="evidence" value="ECO:0007669"/>
    <property type="project" value="UniProtKB-EC"/>
</dbReference>
<evidence type="ECO:0000256" key="1">
    <source>
        <dbReference type="ARBA" id="ARBA00001946"/>
    </source>
</evidence>
<evidence type="ECO:0000256" key="2">
    <source>
        <dbReference type="ARBA" id="ARBA00022723"/>
    </source>
</evidence>
<comment type="cofactor">
    <cofactor evidence="1">
        <name>Mg(2+)</name>
        <dbReference type="ChEBI" id="CHEBI:18420"/>
    </cofactor>
</comment>
<dbReference type="CDD" id="cd24067">
    <property type="entry name" value="ASKHA_NBD_ROK_BsFRK-like"/>
    <property type="match status" value="1"/>
</dbReference>
<protein>
    <recommendedName>
        <fullName evidence="5">fructokinase</fullName>
        <ecNumber evidence="5">2.7.1.4</ecNumber>
    </recommendedName>
</protein>
<dbReference type="InterPro" id="IPR051804">
    <property type="entry name" value="Carb_Metab_Reg_Kinase/Isom"/>
</dbReference>
<evidence type="ECO:0000313" key="8">
    <source>
        <dbReference type="Proteomes" id="UP000282211"/>
    </source>
</evidence>
<dbReference type="GO" id="GO:0046872">
    <property type="term" value="F:metal ion binding"/>
    <property type="evidence" value="ECO:0007669"/>
    <property type="project" value="UniProtKB-KW"/>
</dbReference>
<keyword evidence="7" id="KW-0808">Transferase</keyword>
<gene>
    <name evidence="7" type="ORF">DES40_1261</name>
</gene>
<dbReference type="EMBL" id="RBII01000001">
    <property type="protein sequence ID" value="RKQ71926.1"/>
    <property type="molecule type" value="Genomic_DNA"/>
</dbReference>
<evidence type="ECO:0000256" key="3">
    <source>
        <dbReference type="ARBA" id="ARBA00022833"/>
    </source>
</evidence>
<keyword evidence="4" id="KW-0460">Magnesium</keyword>
<comment type="catalytic activity">
    <reaction evidence="6">
        <text>D-fructose + ATP = D-fructose 6-phosphate + ADP + H(+)</text>
        <dbReference type="Rhea" id="RHEA:16125"/>
        <dbReference type="ChEBI" id="CHEBI:15378"/>
        <dbReference type="ChEBI" id="CHEBI:30616"/>
        <dbReference type="ChEBI" id="CHEBI:37721"/>
        <dbReference type="ChEBI" id="CHEBI:61527"/>
        <dbReference type="ChEBI" id="CHEBI:456216"/>
        <dbReference type="EC" id="2.7.1.4"/>
    </reaction>
</comment>
<comment type="caution">
    <text evidence="7">The sequence shown here is derived from an EMBL/GenBank/DDBJ whole genome shotgun (WGS) entry which is preliminary data.</text>
</comment>
<dbReference type="PANTHER" id="PTHR42742">
    <property type="entry name" value="TRANSCRIPTIONAL REPRESSOR MPRA"/>
    <property type="match status" value="1"/>
</dbReference>
<evidence type="ECO:0000313" key="7">
    <source>
        <dbReference type="EMBL" id="RKQ71926.1"/>
    </source>
</evidence>
<dbReference type="InParanoid" id="A0A420WM00"/>
<name>A0A420WM00_9PROT</name>
<keyword evidence="8" id="KW-1185">Reference proteome</keyword>
<dbReference type="Pfam" id="PF00480">
    <property type="entry name" value="ROK"/>
    <property type="match status" value="1"/>
</dbReference>
<dbReference type="RefSeq" id="WP_233345459.1">
    <property type="nucleotide sequence ID" value="NZ_RBII01000001.1"/>
</dbReference>
<accession>A0A420WM00</accession>
<dbReference type="InterPro" id="IPR043129">
    <property type="entry name" value="ATPase_NBD"/>
</dbReference>
<evidence type="ECO:0000256" key="4">
    <source>
        <dbReference type="ARBA" id="ARBA00022842"/>
    </source>
</evidence>
<dbReference type="EC" id="2.7.1.4" evidence="5"/>
<reference evidence="7 8" key="1">
    <citation type="submission" date="2018-10" db="EMBL/GenBank/DDBJ databases">
        <title>Genomic Encyclopedia of Type Strains, Phase IV (KMG-IV): sequencing the most valuable type-strain genomes for metagenomic binning, comparative biology and taxonomic classification.</title>
        <authorList>
            <person name="Goeker M."/>
        </authorList>
    </citation>
    <scope>NUCLEOTIDE SEQUENCE [LARGE SCALE GENOMIC DNA]</scope>
    <source>
        <strain evidence="7 8">DSM 22008</strain>
    </source>
</reference>
<keyword evidence="3" id="KW-0862">Zinc</keyword>
<evidence type="ECO:0000256" key="5">
    <source>
        <dbReference type="ARBA" id="ARBA00038887"/>
    </source>
</evidence>